<name>A0A1Y2F2W4_PROLT</name>
<proteinExistence type="predicted"/>
<dbReference type="GeneID" id="63786551"/>
<comment type="caution">
    <text evidence="1">The sequence shown here is derived from an EMBL/GenBank/DDBJ whole genome shotgun (WGS) entry which is preliminary data.</text>
</comment>
<dbReference type="RefSeq" id="XP_040722926.1">
    <property type="nucleotide sequence ID" value="XM_040869952.1"/>
</dbReference>
<protein>
    <submittedName>
        <fullName evidence="1">Uncharacterized protein</fullName>
    </submittedName>
</protein>
<reference evidence="1 2" key="1">
    <citation type="submission" date="2016-07" db="EMBL/GenBank/DDBJ databases">
        <title>Pervasive Adenine N6-methylation of Active Genes in Fungi.</title>
        <authorList>
            <consortium name="DOE Joint Genome Institute"/>
            <person name="Mondo S.J."/>
            <person name="Dannebaum R.O."/>
            <person name="Kuo R.C."/>
            <person name="Labutti K."/>
            <person name="Haridas S."/>
            <person name="Kuo A."/>
            <person name="Salamov A."/>
            <person name="Ahrendt S.R."/>
            <person name="Lipzen A."/>
            <person name="Sullivan W."/>
            <person name="Andreopoulos W.B."/>
            <person name="Clum A."/>
            <person name="Lindquist E."/>
            <person name="Daum C."/>
            <person name="Ramamoorthy G.K."/>
            <person name="Gryganskyi A."/>
            <person name="Culley D."/>
            <person name="Magnuson J.K."/>
            <person name="James T.Y."/>
            <person name="O'Malley M.A."/>
            <person name="Stajich J.E."/>
            <person name="Spatafora J.W."/>
            <person name="Visel A."/>
            <person name="Grigoriev I.V."/>
        </authorList>
    </citation>
    <scope>NUCLEOTIDE SEQUENCE [LARGE SCALE GENOMIC DNA]</scope>
    <source>
        <strain evidence="1 2">12-1054</strain>
    </source>
</reference>
<evidence type="ECO:0000313" key="1">
    <source>
        <dbReference type="EMBL" id="ORY77305.1"/>
    </source>
</evidence>
<keyword evidence="2" id="KW-1185">Reference proteome</keyword>
<gene>
    <name evidence="1" type="ORF">BCR37DRAFT_382769</name>
</gene>
<accession>A0A1Y2F2W4</accession>
<organism evidence="1 2">
    <name type="scientific">Protomyces lactucae-debilis</name>
    <dbReference type="NCBI Taxonomy" id="2754530"/>
    <lineage>
        <taxon>Eukaryota</taxon>
        <taxon>Fungi</taxon>
        <taxon>Dikarya</taxon>
        <taxon>Ascomycota</taxon>
        <taxon>Taphrinomycotina</taxon>
        <taxon>Taphrinomycetes</taxon>
        <taxon>Taphrinales</taxon>
        <taxon>Protomycetaceae</taxon>
        <taxon>Protomyces</taxon>
    </lineage>
</organism>
<dbReference type="AlphaFoldDB" id="A0A1Y2F2W4"/>
<dbReference type="Proteomes" id="UP000193685">
    <property type="component" value="Unassembled WGS sequence"/>
</dbReference>
<dbReference type="EMBL" id="MCFI01000020">
    <property type="protein sequence ID" value="ORY77305.1"/>
    <property type="molecule type" value="Genomic_DNA"/>
</dbReference>
<sequence length="160" mass="18481">MILRPANGTIVPCRSSCHADRGIMWFGHVTDRIASISIKAHELDRCQCLCLHGCALCLYSYRAGNIPHQRLQFVFRRSPVLQQRLEVVFRLAPVFHRRYRSITREPFAIHQCPPVFTSDFPVGLQRRAIRDWLLVVWQSLGHGSGLQLRIECDHMCTSAW</sequence>
<evidence type="ECO:0000313" key="2">
    <source>
        <dbReference type="Proteomes" id="UP000193685"/>
    </source>
</evidence>